<evidence type="ECO:0000256" key="7">
    <source>
        <dbReference type="ARBA" id="ARBA00023140"/>
    </source>
</evidence>
<keyword evidence="7" id="KW-0576">Peroxisome</keyword>
<evidence type="ECO:0000256" key="8">
    <source>
        <dbReference type="ARBA" id="ARBA00040243"/>
    </source>
</evidence>
<keyword evidence="5" id="KW-0560">Oxidoreductase</keyword>
<gene>
    <name evidence="9" type="ORF">PMAYCL1PPCAC_17069</name>
</gene>
<comment type="similarity">
    <text evidence="3">Belongs to the short-chain dehydrogenases/reductases (SDR) family.</text>
</comment>
<dbReference type="InterPro" id="IPR036291">
    <property type="entry name" value="NAD(P)-bd_dom_sf"/>
</dbReference>
<dbReference type="GO" id="GO:0016491">
    <property type="term" value="F:oxidoreductase activity"/>
    <property type="evidence" value="ECO:0007669"/>
    <property type="project" value="UniProtKB-KW"/>
</dbReference>
<dbReference type="Proteomes" id="UP001328107">
    <property type="component" value="Unassembled WGS sequence"/>
</dbReference>
<keyword evidence="6" id="KW-0496">Mitochondrion</keyword>
<dbReference type="AlphaFoldDB" id="A0AAN5HZZ1"/>
<feature type="non-terminal residue" evidence="9">
    <location>
        <position position="1"/>
    </location>
</feature>
<evidence type="ECO:0000256" key="5">
    <source>
        <dbReference type="ARBA" id="ARBA00023002"/>
    </source>
</evidence>
<dbReference type="InterPro" id="IPR051935">
    <property type="entry name" value="HSDL2"/>
</dbReference>
<dbReference type="Gene3D" id="3.40.50.720">
    <property type="entry name" value="NAD(P)-binding Rossmann-like Domain"/>
    <property type="match status" value="1"/>
</dbReference>
<sequence length="283" mass="30643">RSFSGLTALITGASRGIGKEIALRLAKDGANIVVAAKTIKPHPKLAGTIYTASEEIERAGGRALPLFLDVRDEENVQECVERAVEKFGGIDILINNASAVSLAGTEETDMKHYDLMHSINTRGTFLMSKACIPHLLNGTNPHILNISPPLTMDRIWFGPHVAYSMAKFGMSMCVLGMAEELRPYGIAVNALWPATAIWTAALDMLTEGEGMAGSRSPKIVADAAYVILSKGAANFSGKFLIDENVLKADGVTDFEKYAMVPNVPLVPDLFTPGEPYHSRWLRK</sequence>
<dbReference type="Pfam" id="PF00106">
    <property type="entry name" value="adh_short"/>
    <property type="match status" value="1"/>
</dbReference>
<dbReference type="EMBL" id="BTRK01000004">
    <property type="protein sequence ID" value="GMR46874.1"/>
    <property type="molecule type" value="Genomic_DNA"/>
</dbReference>
<dbReference type="CDD" id="cd09762">
    <property type="entry name" value="HSDL2_SDR_c"/>
    <property type="match status" value="1"/>
</dbReference>
<dbReference type="SUPFAM" id="SSF51735">
    <property type="entry name" value="NAD(P)-binding Rossmann-fold domains"/>
    <property type="match status" value="1"/>
</dbReference>
<comment type="caution">
    <text evidence="9">The sequence shown here is derived from an EMBL/GenBank/DDBJ whole genome shotgun (WGS) entry which is preliminary data.</text>
</comment>
<dbReference type="InterPro" id="IPR002347">
    <property type="entry name" value="SDR_fam"/>
</dbReference>
<evidence type="ECO:0000313" key="10">
    <source>
        <dbReference type="Proteomes" id="UP001328107"/>
    </source>
</evidence>
<dbReference type="PANTHER" id="PTHR42808">
    <property type="entry name" value="HYDROXYSTEROID DEHYDROGENASE-LIKE PROTEIN 2"/>
    <property type="match status" value="1"/>
</dbReference>
<keyword evidence="10" id="KW-1185">Reference proteome</keyword>
<dbReference type="PRINTS" id="PR00081">
    <property type="entry name" value="GDHRDH"/>
</dbReference>
<keyword evidence="4" id="KW-0521">NADP</keyword>
<accession>A0AAN5HZZ1</accession>
<reference evidence="10" key="1">
    <citation type="submission" date="2022-10" db="EMBL/GenBank/DDBJ databases">
        <title>Genome assembly of Pristionchus species.</title>
        <authorList>
            <person name="Yoshida K."/>
            <person name="Sommer R.J."/>
        </authorList>
    </citation>
    <scope>NUCLEOTIDE SEQUENCE [LARGE SCALE GENOMIC DNA]</scope>
    <source>
        <strain evidence="10">RS5460</strain>
    </source>
</reference>
<dbReference type="PANTHER" id="PTHR42808:SF3">
    <property type="entry name" value="HYDROXYSTEROID DEHYDROGENASE-LIKE PROTEIN 2"/>
    <property type="match status" value="1"/>
</dbReference>
<evidence type="ECO:0000256" key="3">
    <source>
        <dbReference type="ARBA" id="ARBA00006484"/>
    </source>
</evidence>
<evidence type="ECO:0000313" key="9">
    <source>
        <dbReference type="EMBL" id="GMR46874.1"/>
    </source>
</evidence>
<evidence type="ECO:0000256" key="2">
    <source>
        <dbReference type="ARBA" id="ARBA00004275"/>
    </source>
</evidence>
<dbReference type="GO" id="GO:0005777">
    <property type="term" value="C:peroxisome"/>
    <property type="evidence" value="ECO:0007669"/>
    <property type="project" value="UniProtKB-SubCell"/>
</dbReference>
<protein>
    <recommendedName>
        <fullName evidence="8">Hydroxysteroid dehydrogenase-like protein 2</fullName>
    </recommendedName>
</protein>
<dbReference type="GO" id="GO:0005739">
    <property type="term" value="C:mitochondrion"/>
    <property type="evidence" value="ECO:0007669"/>
    <property type="project" value="UniProtKB-SubCell"/>
</dbReference>
<proteinExistence type="inferred from homology"/>
<evidence type="ECO:0000256" key="1">
    <source>
        <dbReference type="ARBA" id="ARBA00004173"/>
    </source>
</evidence>
<evidence type="ECO:0000256" key="4">
    <source>
        <dbReference type="ARBA" id="ARBA00022857"/>
    </source>
</evidence>
<name>A0AAN5HZZ1_9BILA</name>
<dbReference type="NCBIfam" id="NF006133">
    <property type="entry name" value="PRK08278.1"/>
    <property type="match status" value="1"/>
</dbReference>
<dbReference type="FunFam" id="3.40.50.720:FF:000301">
    <property type="entry name" value="Hydroxysteroid dehydrogenase like 2"/>
    <property type="match status" value="1"/>
</dbReference>
<comment type="subcellular location">
    <subcellularLocation>
        <location evidence="1">Mitochondrion</location>
    </subcellularLocation>
    <subcellularLocation>
        <location evidence="2">Peroxisome</location>
    </subcellularLocation>
</comment>
<organism evidence="9 10">
    <name type="scientific">Pristionchus mayeri</name>
    <dbReference type="NCBI Taxonomy" id="1317129"/>
    <lineage>
        <taxon>Eukaryota</taxon>
        <taxon>Metazoa</taxon>
        <taxon>Ecdysozoa</taxon>
        <taxon>Nematoda</taxon>
        <taxon>Chromadorea</taxon>
        <taxon>Rhabditida</taxon>
        <taxon>Rhabditina</taxon>
        <taxon>Diplogasteromorpha</taxon>
        <taxon>Diplogasteroidea</taxon>
        <taxon>Neodiplogasteridae</taxon>
        <taxon>Pristionchus</taxon>
    </lineage>
</organism>
<evidence type="ECO:0000256" key="6">
    <source>
        <dbReference type="ARBA" id="ARBA00023128"/>
    </source>
</evidence>